<name>C9KIQ7_9FIRM</name>
<protein>
    <submittedName>
        <fullName evidence="1">Uncharacterized protein</fullName>
    </submittedName>
</protein>
<evidence type="ECO:0000313" key="2">
    <source>
        <dbReference type="Proteomes" id="UP000003671"/>
    </source>
</evidence>
<dbReference type="STRING" id="500635.MITSMUL_03308"/>
<reference evidence="1" key="1">
    <citation type="submission" date="2009-09" db="EMBL/GenBank/DDBJ databases">
        <authorList>
            <person name="Weinstock G."/>
            <person name="Sodergren E."/>
            <person name="Clifton S."/>
            <person name="Fulton L."/>
            <person name="Fulton B."/>
            <person name="Courtney L."/>
            <person name="Fronick C."/>
            <person name="Harrison M."/>
            <person name="Strong C."/>
            <person name="Farmer C."/>
            <person name="Delahaunty K."/>
            <person name="Markovic C."/>
            <person name="Hall O."/>
            <person name="Minx P."/>
            <person name="Tomlinson C."/>
            <person name="Mitreva M."/>
            <person name="Nelson J."/>
            <person name="Hou S."/>
            <person name="Wollam A."/>
            <person name="Pepin K.H."/>
            <person name="Johnson M."/>
            <person name="Bhonagiri V."/>
            <person name="Nash W.E."/>
            <person name="Warren W."/>
            <person name="Chinwalla A."/>
            <person name="Mardis E.R."/>
            <person name="Wilson R.K."/>
        </authorList>
    </citation>
    <scope>NUCLEOTIDE SEQUENCE [LARGE SCALE GENOMIC DNA]</scope>
    <source>
        <strain evidence="1">DSM 20544</strain>
    </source>
</reference>
<dbReference type="AlphaFoldDB" id="C9KIQ7"/>
<accession>C9KIQ7</accession>
<dbReference type="Proteomes" id="UP000003671">
    <property type="component" value="Unassembled WGS sequence"/>
</dbReference>
<keyword evidence="2" id="KW-1185">Reference proteome</keyword>
<gene>
    <name evidence="1" type="ORF">MITSMUL_03308</name>
</gene>
<evidence type="ECO:0000313" key="1">
    <source>
        <dbReference type="EMBL" id="EEX70170.1"/>
    </source>
</evidence>
<dbReference type="EMBL" id="ABWK02000001">
    <property type="protein sequence ID" value="EEX70170.1"/>
    <property type="molecule type" value="Genomic_DNA"/>
</dbReference>
<sequence length="44" mass="4838">MSPSVFAGITGRYDRDAAWRQLVHAASLSSVSWTSTAIFDTIKH</sequence>
<proteinExistence type="predicted"/>
<dbReference type="HOGENOM" id="CLU_3218703_0_0_9"/>
<organism evidence="1 2">
    <name type="scientific">Mitsuokella multacida DSM 20544</name>
    <dbReference type="NCBI Taxonomy" id="500635"/>
    <lineage>
        <taxon>Bacteria</taxon>
        <taxon>Bacillati</taxon>
        <taxon>Bacillota</taxon>
        <taxon>Negativicutes</taxon>
        <taxon>Selenomonadales</taxon>
        <taxon>Selenomonadaceae</taxon>
        <taxon>Mitsuokella</taxon>
    </lineage>
</organism>
<comment type="caution">
    <text evidence="1">The sequence shown here is derived from an EMBL/GenBank/DDBJ whole genome shotgun (WGS) entry which is preliminary data.</text>
</comment>